<keyword evidence="6" id="KW-1185">Reference proteome</keyword>
<feature type="domain" description="T-SNARE coiled-coil homology" evidence="4">
    <location>
        <begin position="317"/>
        <end position="379"/>
    </location>
</feature>
<evidence type="ECO:0000256" key="1">
    <source>
        <dbReference type="ARBA" id="ARBA00009480"/>
    </source>
</evidence>
<accession>W7HXQ1</accession>
<evidence type="ECO:0000313" key="5">
    <source>
        <dbReference type="EMBL" id="EWC44927.1"/>
    </source>
</evidence>
<evidence type="ECO:0000313" key="6">
    <source>
        <dbReference type="Proteomes" id="UP000024837"/>
    </source>
</evidence>
<evidence type="ECO:0000256" key="2">
    <source>
        <dbReference type="SAM" id="MobiDB-lite"/>
    </source>
</evidence>
<dbReference type="PROSITE" id="PS50006">
    <property type="entry name" value="FHA_DOMAIN"/>
    <property type="match status" value="1"/>
</dbReference>
<evidence type="ECO:0008006" key="7">
    <source>
        <dbReference type="Google" id="ProtNLM"/>
    </source>
</evidence>
<feature type="compositionally biased region" description="Polar residues" evidence="2">
    <location>
        <begin position="39"/>
        <end position="55"/>
    </location>
</feature>
<dbReference type="PROSITE" id="PS50192">
    <property type="entry name" value="T_SNARE"/>
    <property type="match status" value="1"/>
</dbReference>
<dbReference type="InterPro" id="IPR000253">
    <property type="entry name" value="FHA_dom"/>
</dbReference>
<dbReference type="AlphaFoldDB" id="W7HXQ1"/>
<dbReference type="EMBL" id="KI966433">
    <property type="protein sequence ID" value="EWC44927.1"/>
    <property type="molecule type" value="Genomic_DNA"/>
</dbReference>
<dbReference type="PANTHER" id="PTHR19305:SF9">
    <property type="entry name" value="SYNAPTOSOMAL-ASSOCIATED PROTEIN 29"/>
    <property type="match status" value="1"/>
</dbReference>
<proteinExistence type="inferred from homology"/>
<feature type="domain" description="FHA" evidence="3">
    <location>
        <begin position="353"/>
        <end position="380"/>
    </location>
</feature>
<dbReference type="GO" id="GO:0005484">
    <property type="term" value="F:SNAP receptor activity"/>
    <property type="evidence" value="ECO:0007669"/>
    <property type="project" value="TreeGrafter"/>
</dbReference>
<reference evidence="5 6" key="1">
    <citation type="submission" date="2013-05" db="EMBL/GenBank/DDBJ databases">
        <title>Drechslerella stenobrocha genome reveals carnivorous origination and mechanical trapping mechanism of predatory fungi.</title>
        <authorList>
            <person name="Liu X."/>
            <person name="Zhang W."/>
            <person name="Liu K."/>
        </authorList>
    </citation>
    <scope>NUCLEOTIDE SEQUENCE [LARGE SCALE GENOMIC DNA]</scope>
    <source>
        <strain evidence="5 6">248</strain>
    </source>
</reference>
<evidence type="ECO:0000259" key="3">
    <source>
        <dbReference type="PROSITE" id="PS50006"/>
    </source>
</evidence>
<dbReference type="GO" id="GO:0031201">
    <property type="term" value="C:SNARE complex"/>
    <property type="evidence" value="ECO:0007669"/>
    <property type="project" value="TreeGrafter"/>
</dbReference>
<dbReference type="HOGENOM" id="CLU_020823_0_0_1"/>
<feature type="region of interest" description="Disordered" evidence="2">
    <location>
        <begin position="1"/>
        <end position="157"/>
    </location>
</feature>
<dbReference type="SMART" id="SM00397">
    <property type="entry name" value="t_SNARE"/>
    <property type="match status" value="2"/>
</dbReference>
<dbReference type="InterPro" id="IPR000727">
    <property type="entry name" value="T_SNARE_dom"/>
</dbReference>
<dbReference type="GO" id="GO:0006906">
    <property type="term" value="P:vesicle fusion"/>
    <property type="evidence" value="ECO:0007669"/>
    <property type="project" value="TreeGrafter"/>
</dbReference>
<dbReference type="GO" id="GO:0006887">
    <property type="term" value="P:exocytosis"/>
    <property type="evidence" value="ECO:0007669"/>
    <property type="project" value="TreeGrafter"/>
</dbReference>
<feature type="compositionally biased region" description="Basic residues" evidence="2">
    <location>
        <begin position="1"/>
        <end position="10"/>
    </location>
</feature>
<dbReference type="SUPFAM" id="SSF58038">
    <property type="entry name" value="SNARE fusion complex"/>
    <property type="match status" value="2"/>
</dbReference>
<name>W7HXQ1_9PEZI</name>
<dbReference type="GO" id="GO:0005886">
    <property type="term" value="C:plasma membrane"/>
    <property type="evidence" value="ECO:0007669"/>
    <property type="project" value="TreeGrafter"/>
</dbReference>
<dbReference type="Proteomes" id="UP000024837">
    <property type="component" value="Unassembled WGS sequence"/>
</dbReference>
<dbReference type="OrthoDB" id="18679at2759"/>
<protein>
    <recommendedName>
        <fullName evidence="7">t-SNARE coiled-coil homology domain-containing protein</fullName>
    </recommendedName>
</protein>
<dbReference type="Gene3D" id="1.20.5.110">
    <property type="match status" value="2"/>
</dbReference>
<dbReference type="CDD" id="cd15857">
    <property type="entry name" value="SNARE_SEC9C"/>
    <property type="match status" value="1"/>
</dbReference>
<sequence length="380" mass="40781">MSFFGRKKKDKGGVDPSNPYAGTKNPYESSAPDSGGNPYASSGASNPYGGSNPYGSSDPYGGSNPYASSEPTGYGGGDDRSTYGASIYDTGKSGPYGSSAAGADPYSNFGGGDAGDANKGSYGYGSGGYGAPDQPYDPQEAERRRQQIMSAGDDEEDADVLKHQIRFIKQESVASTRNALRAAARAEEVGRDTLVKLGEQGEKLHQTELSLQLAKNHGMVAEDQAAQLKKLNRSMFVPVAGNPFSRGSKAEKEEGRILERHRVAREERERIHKAGLDGQELVKGGLRPMAGTANAPRQKMSLADKAKYQFEADEEDDAMEEEIDDNLHQLSGAIGRLNGLAKAQGQAVVEHNVTIGRLNDESEVVHQQIDRNTHRINKIH</sequence>
<dbReference type="CDD" id="cd15886">
    <property type="entry name" value="SNARE_SEC9N"/>
    <property type="match status" value="1"/>
</dbReference>
<comment type="similarity">
    <text evidence="1">Belongs to the SNAP-25 family.</text>
</comment>
<organism evidence="5 6">
    <name type="scientific">Drechslerella stenobrocha 248</name>
    <dbReference type="NCBI Taxonomy" id="1043628"/>
    <lineage>
        <taxon>Eukaryota</taxon>
        <taxon>Fungi</taxon>
        <taxon>Dikarya</taxon>
        <taxon>Ascomycota</taxon>
        <taxon>Pezizomycotina</taxon>
        <taxon>Orbiliomycetes</taxon>
        <taxon>Orbiliales</taxon>
        <taxon>Orbiliaceae</taxon>
        <taxon>Drechslerella</taxon>
    </lineage>
</organism>
<dbReference type="PANTHER" id="PTHR19305">
    <property type="entry name" value="SYNAPTOSOMAL ASSOCIATED PROTEIN"/>
    <property type="match status" value="1"/>
</dbReference>
<gene>
    <name evidence="5" type="ORF">DRE_00986</name>
</gene>
<dbReference type="GO" id="GO:0019905">
    <property type="term" value="F:syntaxin binding"/>
    <property type="evidence" value="ECO:0007669"/>
    <property type="project" value="TreeGrafter"/>
</dbReference>
<evidence type="ECO:0000259" key="4">
    <source>
        <dbReference type="PROSITE" id="PS50192"/>
    </source>
</evidence>